<feature type="non-terminal residue" evidence="1">
    <location>
        <position position="216"/>
    </location>
</feature>
<evidence type="ECO:0000313" key="1">
    <source>
        <dbReference type="EMBL" id="KDO18175.1"/>
    </source>
</evidence>
<dbReference type="KEGG" id="spar:SPRG_16407"/>
<dbReference type="RefSeq" id="XP_012211121.1">
    <property type="nucleotide sequence ID" value="XM_012355731.1"/>
</dbReference>
<evidence type="ECO:0000313" key="2">
    <source>
        <dbReference type="Proteomes" id="UP000030745"/>
    </source>
</evidence>
<dbReference type="Proteomes" id="UP000030745">
    <property type="component" value="Unassembled WGS sequence"/>
</dbReference>
<dbReference type="AlphaFoldDB" id="A0A067BN78"/>
<protein>
    <submittedName>
        <fullName evidence="1">Uncharacterized protein</fullName>
    </submittedName>
</protein>
<gene>
    <name evidence="1" type="ORF">SPRG_16407</name>
</gene>
<keyword evidence="2" id="KW-1185">Reference proteome</keyword>
<dbReference type="EMBL" id="KK583483">
    <property type="protein sequence ID" value="KDO18175.1"/>
    <property type="molecule type" value="Genomic_DNA"/>
</dbReference>
<dbReference type="VEuPathDB" id="FungiDB:SPRG_16407"/>
<sequence>MDVAKLSDAPTLLRRLTTLDTVLSKSQGALSTPAAPLSDVEVVARASGGIVLYGLRLGLPGDSPSKPFLQPPSDSVLVAPTSRPRVGGHWFESGSAARDFCANFATHSRPETESVPSSPAQRVKAAVHVAYSYVPTASMPLRAESLRLSCDAARDAATVTSPALARAFLATYGSHVRCGSFELGGVLCKVVEHTFEHLGPSDAVRTAIPAADLSLP</sequence>
<accession>A0A067BN78</accession>
<organism evidence="1 2">
    <name type="scientific">Saprolegnia parasitica (strain CBS 223.65)</name>
    <dbReference type="NCBI Taxonomy" id="695850"/>
    <lineage>
        <taxon>Eukaryota</taxon>
        <taxon>Sar</taxon>
        <taxon>Stramenopiles</taxon>
        <taxon>Oomycota</taxon>
        <taxon>Saprolegniomycetes</taxon>
        <taxon>Saprolegniales</taxon>
        <taxon>Saprolegniaceae</taxon>
        <taxon>Saprolegnia</taxon>
    </lineage>
</organism>
<reference evidence="1 2" key="1">
    <citation type="journal article" date="2013" name="PLoS Genet.">
        <title>Distinctive expansion of potential virulence genes in the genome of the oomycete fish pathogen Saprolegnia parasitica.</title>
        <authorList>
            <person name="Jiang R.H."/>
            <person name="de Bruijn I."/>
            <person name="Haas B.J."/>
            <person name="Belmonte R."/>
            <person name="Lobach L."/>
            <person name="Christie J."/>
            <person name="van den Ackerveken G."/>
            <person name="Bottin A."/>
            <person name="Bulone V."/>
            <person name="Diaz-Moreno S.M."/>
            <person name="Dumas B."/>
            <person name="Fan L."/>
            <person name="Gaulin E."/>
            <person name="Govers F."/>
            <person name="Grenville-Briggs L.J."/>
            <person name="Horner N.R."/>
            <person name="Levin J.Z."/>
            <person name="Mammella M."/>
            <person name="Meijer H.J."/>
            <person name="Morris P."/>
            <person name="Nusbaum C."/>
            <person name="Oome S."/>
            <person name="Phillips A.J."/>
            <person name="van Rooyen D."/>
            <person name="Rzeszutek E."/>
            <person name="Saraiva M."/>
            <person name="Secombes C.J."/>
            <person name="Seidl M.F."/>
            <person name="Snel B."/>
            <person name="Stassen J.H."/>
            <person name="Sykes S."/>
            <person name="Tripathy S."/>
            <person name="van den Berg H."/>
            <person name="Vega-Arreguin J.C."/>
            <person name="Wawra S."/>
            <person name="Young S.K."/>
            <person name="Zeng Q."/>
            <person name="Dieguez-Uribeondo J."/>
            <person name="Russ C."/>
            <person name="Tyler B.M."/>
            <person name="van West P."/>
        </authorList>
    </citation>
    <scope>NUCLEOTIDE SEQUENCE [LARGE SCALE GENOMIC DNA]</scope>
    <source>
        <strain evidence="1 2">CBS 223.65</strain>
    </source>
</reference>
<name>A0A067BN78_SAPPC</name>
<dbReference type="GeneID" id="24138036"/>
<proteinExistence type="predicted"/>